<dbReference type="InterPro" id="IPR013216">
    <property type="entry name" value="Methyltransf_11"/>
</dbReference>
<dbReference type="GO" id="GO:0030490">
    <property type="term" value="P:maturation of SSU-rRNA"/>
    <property type="evidence" value="ECO:0007669"/>
    <property type="project" value="TreeGrafter"/>
</dbReference>
<feature type="region of interest" description="Disordered" evidence="5">
    <location>
        <begin position="369"/>
        <end position="403"/>
    </location>
</feature>
<accession>F4PYZ1</accession>
<dbReference type="InterPro" id="IPR033411">
    <property type="entry name" value="Ribonuclease_PIN"/>
</dbReference>
<dbReference type="EMBL" id="GL883016">
    <property type="protein sequence ID" value="EGG19020.1"/>
    <property type="molecule type" value="Genomic_DNA"/>
</dbReference>
<dbReference type="AlphaFoldDB" id="F4PYZ1"/>
<dbReference type="InterPro" id="IPR036283">
    <property type="entry name" value="NOB1_Zf-like_sf"/>
</dbReference>
<dbReference type="Gene3D" id="3.40.50.150">
    <property type="entry name" value="Vaccinia Virus protein VP39"/>
    <property type="match status" value="1"/>
</dbReference>
<dbReference type="GO" id="GO:0005737">
    <property type="term" value="C:cytoplasm"/>
    <property type="evidence" value="ECO:0007669"/>
    <property type="project" value="UniProtKB-ARBA"/>
</dbReference>
<feature type="domain" description="Nin one binding (NOB1) Zn-ribbon-like" evidence="7">
    <location>
        <begin position="807"/>
        <end position="878"/>
    </location>
</feature>
<dbReference type="PANTHER" id="PTHR12814">
    <property type="entry name" value="RNA-BINDING PROTEIN NOB1"/>
    <property type="match status" value="1"/>
</dbReference>
<keyword evidence="3" id="KW-0479">Metal-binding</keyword>
<dbReference type="Pfam" id="PF17146">
    <property type="entry name" value="PIN_6"/>
    <property type="match status" value="1"/>
</dbReference>
<dbReference type="STRING" id="1054147.F4PYZ1"/>
<keyword evidence="4" id="KW-0378">Hydrolase</keyword>
<dbReference type="GeneID" id="14871227"/>
<evidence type="ECO:0000256" key="2">
    <source>
        <dbReference type="ARBA" id="ARBA00022722"/>
    </source>
</evidence>
<dbReference type="GO" id="GO:0030688">
    <property type="term" value="C:preribosome, small subunit precursor"/>
    <property type="evidence" value="ECO:0007669"/>
    <property type="project" value="TreeGrafter"/>
</dbReference>
<dbReference type="GO" id="GO:0031981">
    <property type="term" value="C:nuclear lumen"/>
    <property type="evidence" value="ECO:0007669"/>
    <property type="project" value="UniProtKB-ARBA"/>
</dbReference>
<feature type="compositionally biased region" description="Acidic residues" evidence="5">
    <location>
        <begin position="289"/>
        <end position="320"/>
    </location>
</feature>
<name>F4PYZ1_CACFS</name>
<dbReference type="Gene3D" id="3.40.50.1010">
    <property type="entry name" value="5'-nuclease"/>
    <property type="match status" value="1"/>
</dbReference>
<dbReference type="GO" id="GO:0008757">
    <property type="term" value="F:S-adenosylmethionine-dependent methyltransferase activity"/>
    <property type="evidence" value="ECO:0007669"/>
    <property type="project" value="InterPro"/>
</dbReference>
<keyword evidence="2" id="KW-0540">Nuclease</keyword>
<evidence type="ECO:0000256" key="4">
    <source>
        <dbReference type="ARBA" id="ARBA00022801"/>
    </source>
</evidence>
<feature type="domain" description="Methyltransferase type 11" evidence="6">
    <location>
        <begin position="47"/>
        <end position="146"/>
    </location>
</feature>
<reference evidence="10" key="1">
    <citation type="journal article" date="2011" name="Genome Res.">
        <title>Phylogeny-wide analysis of social amoeba genomes highlights ancient origins for complex intercellular communication.</title>
        <authorList>
            <person name="Heidel A.J."/>
            <person name="Lawal H.M."/>
            <person name="Felder M."/>
            <person name="Schilde C."/>
            <person name="Helps N.R."/>
            <person name="Tunggal B."/>
            <person name="Rivero F."/>
            <person name="John U."/>
            <person name="Schleicher M."/>
            <person name="Eichinger L."/>
            <person name="Platzer M."/>
            <person name="Noegel A.A."/>
            <person name="Schaap P."/>
            <person name="Gloeckner G."/>
        </authorList>
    </citation>
    <scope>NUCLEOTIDE SEQUENCE [LARGE SCALE GENOMIC DNA]</scope>
    <source>
        <strain evidence="10">SH3</strain>
    </source>
</reference>
<dbReference type="GO" id="GO:0046872">
    <property type="term" value="F:metal ion binding"/>
    <property type="evidence" value="ECO:0007669"/>
    <property type="project" value="UniProtKB-KW"/>
</dbReference>
<dbReference type="InterPro" id="IPR029063">
    <property type="entry name" value="SAM-dependent_MTases_sf"/>
</dbReference>
<dbReference type="Gene3D" id="6.20.210.10">
    <property type="entry name" value="Nin one binding (NOB1), Zn-ribbon-like"/>
    <property type="match status" value="1"/>
</dbReference>
<dbReference type="Pfam" id="PF08772">
    <property type="entry name" value="Zn_ribbon_NOB1"/>
    <property type="match status" value="1"/>
</dbReference>
<evidence type="ECO:0000256" key="5">
    <source>
        <dbReference type="SAM" id="MobiDB-lite"/>
    </source>
</evidence>
<sequence>MTLHASALGYHNKKTTDSYLKGRPTLPVELVDFINSNFNIDHDANIVDLASGTGKFTELMFSYGGFNNITCVEPSPDFRDACSQILQSVIDNTEDQQVKMVQLHRSHWPNNSVDALFASQAFHWFANDDAIKEMVRVLKPGAPLIFVWCEADTSYPLVKATTDIFHEKYYDGCTPQFRAYKWLNLFTSPSEQTKSLINLPLNCKKPFPMLPHFNRDSLRDRIFSISYISLFSDEKKKQMMDEVYAAIDALPEYKDKESFDYPYFAETWWTFKKEREERDMTKENREATFQDDEEDVDYQSTSGDEEDDEDYEEMTEEQMEELNRLSSNVNDPFGSRRQLAPAPAPAPAARPAGPTLAELMAMNLKIESDKKTAAGNDQDEGEWIDGEDIEGEEGEEGEEEEEQETMTLSHAKRTASHLVIDTNAIIQATRFDSLARVLWTIEEVIDEVKDKRSVDFLASLPYEIKTKEPTPQSVKAVLEFSKLTGDYPSLSAVDLKVLALAHTLHCQYDKAVPLRTEPLPLQVNAHGVGKRPDQMLQDGDNKKSTTTTTTTTTTDDNNNNGEPVFIISDTRSNANRKKKLIIVPPKPVVEEKKQDNNVTSSTTTTTTTTDNTTAAATTGDSVDKKKKKKKNKNKKKKAPVVVAAVAEELVKVDECCDHGHDGHDHQHKHQTDKPIETPSSASLYNNTNNNQEQTNKKNKKKNSLMVNLDELTEDKPIVDGRAILEQLKLQKLKEEEEKRRNKQKGIDMDGEDGWITEDNIRDKLAADENSKTEKKHVPVALITSDFPMQNVMLQMGLHLFTVNGMAIKQVSQFVLKCFSCLKTTIDMKRMWCPHCGNKTLVKAMKYIDRNGNVTVGKGSGRQYNLRGKKYSIPKMKGGQRHSDIVLSEEQYIHRMKATGLFYRKRAHERKLEKAMESGDLERFETILGSNPGNDVKVGYGKINPNIARRKIGKKNKSILNK</sequence>
<feature type="compositionally biased region" description="Basic residues" evidence="5">
    <location>
        <begin position="624"/>
        <end position="638"/>
    </location>
</feature>
<keyword evidence="10" id="KW-1185">Reference proteome</keyword>
<comment type="similarity">
    <text evidence="1">Belongs to the NOB1 family.</text>
</comment>
<feature type="region of interest" description="Disordered" evidence="5">
    <location>
        <begin position="525"/>
        <end position="639"/>
    </location>
</feature>
<evidence type="ECO:0000259" key="8">
    <source>
        <dbReference type="Pfam" id="PF17146"/>
    </source>
</evidence>
<gene>
    <name evidence="9" type="ORF">DFA_02263</name>
</gene>
<dbReference type="OrthoDB" id="446759at2759"/>
<feature type="compositionally biased region" description="Basic and acidic residues" evidence="5">
    <location>
        <begin position="277"/>
        <end position="288"/>
    </location>
</feature>
<dbReference type="PANTHER" id="PTHR12814:SF2">
    <property type="entry name" value="RNA-BINDING PROTEIN NOB1"/>
    <property type="match status" value="1"/>
</dbReference>
<proteinExistence type="inferred from homology"/>
<evidence type="ECO:0000259" key="7">
    <source>
        <dbReference type="Pfam" id="PF08772"/>
    </source>
</evidence>
<dbReference type="GO" id="GO:0016787">
    <property type="term" value="F:hydrolase activity"/>
    <property type="evidence" value="ECO:0007669"/>
    <property type="project" value="UniProtKB-KW"/>
</dbReference>
<dbReference type="Proteomes" id="UP000007797">
    <property type="component" value="Unassembled WGS sequence"/>
</dbReference>
<dbReference type="CDD" id="cd09876">
    <property type="entry name" value="PIN_Nob1-like"/>
    <property type="match status" value="1"/>
</dbReference>
<evidence type="ECO:0000313" key="9">
    <source>
        <dbReference type="EMBL" id="EGG19020.1"/>
    </source>
</evidence>
<dbReference type="KEGG" id="dfa:DFA_02263"/>
<evidence type="ECO:0000313" key="10">
    <source>
        <dbReference type="Proteomes" id="UP000007797"/>
    </source>
</evidence>
<dbReference type="SUPFAM" id="SSF144206">
    <property type="entry name" value="NOB1 zinc finger-like"/>
    <property type="match status" value="1"/>
</dbReference>
<evidence type="ECO:0000256" key="3">
    <source>
        <dbReference type="ARBA" id="ARBA00022723"/>
    </source>
</evidence>
<evidence type="ECO:0000259" key="6">
    <source>
        <dbReference type="Pfam" id="PF08241"/>
    </source>
</evidence>
<dbReference type="FunFam" id="3.40.50.1010:FF:000020">
    <property type="entry name" value="20S-pre-rRNA D-site endonuclease NOB1"/>
    <property type="match status" value="1"/>
</dbReference>
<dbReference type="Pfam" id="PF08241">
    <property type="entry name" value="Methyltransf_11"/>
    <property type="match status" value="1"/>
</dbReference>
<feature type="compositionally biased region" description="Acidic residues" evidence="5">
    <location>
        <begin position="377"/>
        <end position="403"/>
    </location>
</feature>
<feature type="compositionally biased region" description="Low complexity" evidence="5">
    <location>
        <begin position="545"/>
        <end position="560"/>
    </location>
</feature>
<dbReference type="GO" id="GO:0004521">
    <property type="term" value="F:RNA endonuclease activity"/>
    <property type="evidence" value="ECO:0007669"/>
    <property type="project" value="UniProtKB-ARBA"/>
</dbReference>
<dbReference type="InterPro" id="IPR039907">
    <property type="entry name" value="NOB1"/>
</dbReference>
<feature type="domain" description="Ribonuclease PIN" evidence="8">
    <location>
        <begin position="418"/>
        <end position="504"/>
    </location>
</feature>
<protein>
    <submittedName>
        <fullName evidence="9">Uncharacterized protein</fullName>
    </submittedName>
</protein>
<feature type="compositionally biased region" description="Low complexity" evidence="5">
    <location>
        <begin position="596"/>
        <end position="620"/>
    </location>
</feature>
<dbReference type="CDD" id="cd02440">
    <property type="entry name" value="AdoMet_MTases"/>
    <property type="match status" value="1"/>
</dbReference>
<feature type="region of interest" description="Disordered" evidence="5">
    <location>
        <begin position="277"/>
        <end position="352"/>
    </location>
</feature>
<dbReference type="InterPro" id="IPR014881">
    <property type="entry name" value="NOB1_Zn-bd"/>
</dbReference>
<dbReference type="SUPFAM" id="SSF53335">
    <property type="entry name" value="S-adenosyl-L-methionine-dependent methyltransferases"/>
    <property type="match status" value="1"/>
</dbReference>
<evidence type="ECO:0000256" key="1">
    <source>
        <dbReference type="ARBA" id="ARBA00005858"/>
    </source>
</evidence>
<feature type="region of interest" description="Disordered" evidence="5">
    <location>
        <begin position="658"/>
        <end position="701"/>
    </location>
</feature>
<feature type="compositionally biased region" description="Basic and acidic residues" evidence="5">
    <location>
        <begin position="658"/>
        <end position="675"/>
    </location>
</feature>
<dbReference type="RefSeq" id="XP_004366653.1">
    <property type="nucleotide sequence ID" value="XM_004366596.1"/>
</dbReference>
<organism evidence="9 10">
    <name type="scientific">Cavenderia fasciculata</name>
    <name type="common">Slime mold</name>
    <name type="synonym">Dictyostelium fasciculatum</name>
    <dbReference type="NCBI Taxonomy" id="261658"/>
    <lineage>
        <taxon>Eukaryota</taxon>
        <taxon>Amoebozoa</taxon>
        <taxon>Evosea</taxon>
        <taxon>Eumycetozoa</taxon>
        <taxon>Dictyostelia</taxon>
        <taxon>Acytosteliales</taxon>
        <taxon>Cavenderiaceae</taxon>
        <taxon>Cavenderia</taxon>
    </lineage>
</organism>